<gene>
    <name evidence="2" type="ORF">CFBP498_38040</name>
</gene>
<dbReference type="EMBL" id="LR828257">
    <property type="protein sequence ID" value="CAD0353094.1"/>
    <property type="molecule type" value="Genomic_DNA"/>
</dbReference>
<sequence length="43" mass="4901">MADHWDRGLPPPREPPGWLITALCGLLLAALAWIWITYTNTRI</sequence>
<dbReference type="AlphaFoldDB" id="A0A6V7EPH2"/>
<proteinExistence type="predicted"/>
<name>A0A6V7EPH2_9XANT</name>
<dbReference type="RefSeq" id="WP_257391981.1">
    <property type="nucleotide sequence ID" value="NZ_JAJTZG010000249.1"/>
</dbReference>
<dbReference type="EMBL" id="LR828257">
    <property type="protein sequence ID" value="CAD0353088.1"/>
    <property type="molecule type" value="Genomic_DNA"/>
</dbReference>
<reference evidence="2 3" key="1">
    <citation type="submission" date="2020-07" db="EMBL/GenBank/DDBJ databases">
        <authorList>
            <person name="Pothier F. J."/>
        </authorList>
    </citation>
    <scope>NUCLEOTIDE SEQUENCE [LARGE SCALE GENOMIC DNA]</scope>
    <source>
        <strain evidence="2 3">CFBP 498</strain>
    </source>
</reference>
<evidence type="ECO:0000313" key="3">
    <source>
        <dbReference type="Proteomes" id="UP000515406"/>
    </source>
</evidence>
<protein>
    <submittedName>
        <fullName evidence="2">Uncharacterized protein</fullName>
    </submittedName>
</protein>
<keyword evidence="1" id="KW-0472">Membrane</keyword>
<feature type="transmembrane region" description="Helical" evidence="1">
    <location>
        <begin position="17"/>
        <end position="38"/>
    </location>
</feature>
<organism evidence="2 3">
    <name type="scientific">Xanthomonas hortorum pv. vitians</name>
    <dbReference type="NCBI Taxonomy" id="83224"/>
    <lineage>
        <taxon>Bacteria</taxon>
        <taxon>Pseudomonadati</taxon>
        <taxon>Pseudomonadota</taxon>
        <taxon>Gammaproteobacteria</taxon>
        <taxon>Lysobacterales</taxon>
        <taxon>Lysobacteraceae</taxon>
        <taxon>Xanthomonas</taxon>
    </lineage>
</organism>
<dbReference type="Proteomes" id="UP000515406">
    <property type="component" value="Chromosome"/>
</dbReference>
<evidence type="ECO:0000256" key="1">
    <source>
        <dbReference type="SAM" id="Phobius"/>
    </source>
</evidence>
<keyword evidence="1" id="KW-0812">Transmembrane</keyword>
<keyword evidence="3" id="KW-1185">Reference proteome</keyword>
<accession>A0A6V7EPH2</accession>
<evidence type="ECO:0000313" key="2">
    <source>
        <dbReference type="EMBL" id="CAD0353088.1"/>
    </source>
</evidence>
<keyword evidence="1" id="KW-1133">Transmembrane helix</keyword>